<dbReference type="Pfam" id="PF00920">
    <property type="entry name" value="ILVD_EDD_N"/>
    <property type="match status" value="1"/>
</dbReference>
<dbReference type="GO" id="GO:0016829">
    <property type="term" value="F:lyase activity"/>
    <property type="evidence" value="ECO:0007669"/>
    <property type="project" value="UniProtKB-KW"/>
</dbReference>
<dbReference type="PANTHER" id="PTHR43183">
    <property type="entry name" value="HYPOTHETICAL DIHYDROXYACID DEHYDRATASE (EUROFUNG)-RELATED"/>
    <property type="match status" value="1"/>
</dbReference>
<organism evidence="7 8">
    <name type="scientific">Penicillium canariense</name>
    <dbReference type="NCBI Taxonomy" id="189055"/>
    <lineage>
        <taxon>Eukaryota</taxon>
        <taxon>Fungi</taxon>
        <taxon>Dikarya</taxon>
        <taxon>Ascomycota</taxon>
        <taxon>Pezizomycotina</taxon>
        <taxon>Eurotiomycetes</taxon>
        <taxon>Eurotiomycetidae</taxon>
        <taxon>Eurotiales</taxon>
        <taxon>Aspergillaceae</taxon>
        <taxon>Penicillium</taxon>
    </lineage>
</organism>
<feature type="domain" description="Dihydroxy-acid/6-phosphogluconate dehydratase N-terminal" evidence="6">
    <location>
        <begin position="4"/>
        <end position="43"/>
    </location>
</feature>
<sequence>MVYIDLKPSDLMTREVFENTIVVNVAIGGTTNAPIYLSAIAYHPVSILEKNISAGGLLAIMAELLDAGKLNRDALTCNGRTLAENGILFDCAIMKTHVISPAFRQRYLSNSDDPEAFEGSIVVFDGPEDYHSRIE</sequence>
<dbReference type="InterPro" id="IPR037237">
    <property type="entry name" value="IlvD/EDD_N"/>
</dbReference>
<dbReference type="GO" id="GO:0051536">
    <property type="term" value="F:iron-sulfur cluster binding"/>
    <property type="evidence" value="ECO:0007669"/>
    <property type="project" value="UniProtKB-KW"/>
</dbReference>
<dbReference type="AlphaFoldDB" id="A0A9W9HM92"/>
<dbReference type="SUPFAM" id="SSF143975">
    <property type="entry name" value="IlvD/EDD N-terminal domain-like"/>
    <property type="match status" value="1"/>
</dbReference>
<dbReference type="InterPro" id="IPR052352">
    <property type="entry name" value="Sugar_Degrad_Dehydratases"/>
</dbReference>
<dbReference type="InterPro" id="IPR000581">
    <property type="entry name" value="ILV_EDD_N"/>
</dbReference>
<protein>
    <submittedName>
        <fullName evidence="7">L-arabonate dehydratase</fullName>
    </submittedName>
</protein>
<keyword evidence="2" id="KW-0479">Metal-binding</keyword>
<reference evidence="7" key="1">
    <citation type="submission" date="2022-11" db="EMBL/GenBank/DDBJ databases">
        <authorList>
            <person name="Petersen C."/>
        </authorList>
    </citation>
    <scope>NUCLEOTIDE SEQUENCE</scope>
    <source>
        <strain evidence="7">IBT 26290</strain>
    </source>
</reference>
<evidence type="ECO:0000256" key="4">
    <source>
        <dbReference type="ARBA" id="ARBA00023014"/>
    </source>
</evidence>
<evidence type="ECO:0000313" key="7">
    <source>
        <dbReference type="EMBL" id="KAJ5151519.1"/>
    </source>
</evidence>
<dbReference type="EMBL" id="JAPQKN010000008">
    <property type="protein sequence ID" value="KAJ5151519.1"/>
    <property type="molecule type" value="Genomic_DNA"/>
</dbReference>
<gene>
    <name evidence="7" type="ORF">N7482_010771</name>
</gene>
<evidence type="ECO:0000256" key="2">
    <source>
        <dbReference type="ARBA" id="ARBA00022723"/>
    </source>
</evidence>
<proteinExistence type="inferred from homology"/>
<name>A0A9W9HM92_9EURO</name>
<evidence type="ECO:0000256" key="3">
    <source>
        <dbReference type="ARBA" id="ARBA00023004"/>
    </source>
</evidence>
<dbReference type="GeneID" id="81432071"/>
<keyword evidence="5" id="KW-0456">Lyase</keyword>
<dbReference type="PANTHER" id="PTHR43183:SF1">
    <property type="entry name" value="HYPOTHETICAL DIHYDROXY-ACID DEHYDRATASE (EUROFUNG)-RELATED"/>
    <property type="match status" value="1"/>
</dbReference>
<keyword evidence="8" id="KW-1185">Reference proteome</keyword>
<dbReference type="GO" id="GO:0046872">
    <property type="term" value="F:metal ion binding"/>
    <property type="evidence" value="ECO:0007669"/>
    <property type="project" value="UniProtKB-KW"/>
</dbReference>
<reference evidence="7" key="2">
    <citation type="journal article" date="2023" name="IMA Fungus">
        <title>Comparative genomic study of the Penicillium genus elucidates a diverse pangenome and 15 lateral gene transfer events.</title>
        <authorList>
            <person name="Petersen C."/>
            <person name="Sorensen T."/>
            <person name="Nielsen M.R."/>
            <person name="Sondergaard T.E."/>
            <person name="Sorensen J.L."/>
            <person name="Fitzpatrick D.A."/>
            <person name="Frisvad J.C."/>
            <person name="Nielsen K.L."/>
        </authorList>
    </citation>
    <scope>NUCLEOTIDE SEQUENCE</scope>
    <source>
        <strain evidence="7">IBT 26290</strain>
    </source>
</reference>
<keyword evidence="3" id="KW-0408">Iron</keyword>
<dbReference type="RefSeq" id="XP_056538852.1">
    <property type="nucleotide sequence ID" value="XM_056692895.1"/>
</dbReference>
<keyword evidence="4" id="KW-0411">Iron-sulfur</keyword>
<evidence type="ECO:0000256" key="5">
    <source>
        <dbReference type="ARBA" id="ARBA00023239"/>
    </source>
</evidence>
<dbReference type="OrthoDB" id="3851628at2759"/>
<comment type="caution">
    <text evidence="7">The sequence shown here is derived from an EMBL/GenBank/DDBJ whole genome shotgun (WGS) entry which is preliminary data.</text>
</comment>
<accession>A0A9W9HM92</accession>
<evidence type="ECO:0000313" key="8">
    <source>
        <dbReference type="Proteomes" id="UP001149163"/>
    </source>
</evidence>
<evidence type="ECO:0000256" key="1">
    <source>
        <dbReference type="ARBA" id="ARBA00006486"/>
    </source>
</evidence>
<comment type="similarity">
    <text evidence="1">Belongs to the IlvD/Edd family.</text>
</comment>
<dbReference type="Proteomes" id="UP001149163">
    <property type="component" value="Unassembled WGS sequence"/>
</dbReference>
<evidence type="ECO:0000259" key="6">
    <source>
        <dbReference type="Pfam" id="PF00920"/>
    </source>
</evidence>